<dbReference type="NCBIfam" id="NF005305">
    <property type="entry name" value="PRK06836.1"/>
    <property type="match status" value="1"/>
</dbReference>
<evidence type="ECO:0000313" key="3">
    <source>
        <dbReference type="EMBL" id="QLY80251.1"/>
    </source>
</evidence>
<dbReference type="PANTHER" id="PTHR42691">
    <property type="entry name" value="ASPARTATE AMINOTRANSFERASE YHDR-RELATED"/>
    <property type="match status" value="1"/>
</dbReference>
<sequence length="395" mass="44376">MISNKMKDLVAGSSTIRAMFEEGKRLAAIYGEENVFDFSLGNPNVEPPEVVKNTIIEILSEESPNFVHGYMSNSGYEDVRLKIAEFTNKKHNLNLTENNIVMTCGAAGGLNIIFKTLMNPGDEVITFAPYFGEYRAYTNNYDGNLVVVPSNTDTFEPNLEEFENRITSKTKIVIINSPNNPTGVIYSEEVIKSLANILNKKQKEFNSSIYLISDEPYREIVYDDIKVPYLLNYYNNSIIGYSYSKSLSLPGERIGYIVANSDLDDFDIFMQGLNVANRVLGFVNAPSLFQRVIARTLGAEVDVDIYKKNRDLLYNHLTKIGFSCVKPNGAFYLFPKSLIEDDVKFCQDAKKFNLLIVPGTAFGCPGHFRISYCVSYDKIEKSLAAFDKLAALYLG</sequence>
<dbReference type="InterPro" id="IPR004839">
    <property type="entry name" value="Aminotransferase_I/II_large"/>
</dbReference>
<dbReference type="GO" id="GO:0030170">
    <property type="term" value="F:pyridoxal phosphate binding"/>
    <property type="evidence" value="ECO:0007669"/>
    <property type="project" value="InterPro"/>
</dbReference>
<organism evidence="3 4">
    <name type="scientific">Clostridium intestinale</name>
    <dbReference type="NCBI Taxonomy" id="36845"/>
    <lineage>
        <taxon>Bacteria</taxon>
        <taxon>Bacillati</taxon>
        <taxon>Bacillota</taxon>
        <taxon>Clostridia</taxon>
        <taxon>Eubacteriales</taxon>
        <taxon>Clostridiaceae</taxon>
        <taxon>Clostridium</taxon>
    </lineage>
</organism>
<gene>
    <name evidence="3" type="ORF">HZF06_01320</name>
</gene>
<dbReference type="Pfam" id="PF00155">
    <property type="entry name" value="Aminotran_1_2"/>
    <property type="match status" value="1"/>
</dbReference>
<feature type="domain" description="Aminotransferase class I/classII large" evidence="2">
    <location>
        <begin position="34"/>
        <end position="385"/>
    </location>
</feature>
<proteinExistence type="inferred from homology"/>
<protein>
    <recommendedName>
        <fullName evidence="1">Aminotransferase</fullName>
        <ecNumber evidence="1">2.6.1.-</ecNumber>
    </recommendedName>
</protein>
<keyword evidence="1 3" id="KW-0808">Transferase</keyword>
<dbReference type="InterPro" id="IPR015421">
    <property type="entry name" value="PyrdxlP-dep_Trfase_major"/>
</dbReference>
<dbReference type="Gene3D" id="3.90.1150.10">
    <property type="entry name" value="Aspartate Aminotransferase, domain 1"/>
    <property type="match status" value="2"/>
</dbReference>
<dbReference type="InterPro" id="IPR015424">
    <property type="entry name" value="PyrdxlP-dep_Trfase"/>
</dbReference>
<dbReference type="Proteomes" id="UP000512286">
    <property type="component" value="Chromosome"/>
</dbReference>
<dbReference type="RefSeq" id="WP_181602121.1">
    <property type="nucleotide sequence ID" value="NZ_CP059378.1"/>
</dbReference>
<dbReference type="EMBL" id="CP059378">
    <property type="protein sequence ID" value="QLY80251.1"/>
    <property type="molecule type" value="Genomic_DNA"/>
</dbReference>
<name>A0A7D6W0V3_9CLOT</name>
<dbReference type="AlphaFoldDB" id="A0A7D6W0V3"/>
<comment type="similarity">
    <text evidence="1">Belongs to the class-I pyridoxal-phosphate-dependent aminotransferase family.</text>
</comment>
<reference evidence="3 4" key="1">
    <citation type="submission" date="2020-07" db="EMBL/GenBank/DDBJ databases">
        <title>Electron transfer.</title>
        <authorList>
            <person name="Huang L."/>
            <person name="Liu X."/>
            <person name="Zhou S."/>
        </authorList>
    </citation>
    <scope>NUCLEOTIDE SEQUENCE [LARGE SCALE GENOMIC DNA]</scope>
    <source>
        <strain evidence="3 4">Lx1</strain>
    </source>
</reference>
<dbReference type="InterPro" id="IPR015422">
    <property type="entry name" value="PyrdxlP-dep_Trfase_small"/>
</dbReference>
<dbReference type="PANTHER" id="PTHR42691:SF1">
    <property type="entry name" value="ASPARTATE AMINOTRANSFERASE YHDR-RELATED"/>
    <property type="match status" value="1"/>
</dbReference>
<dbReference type="SUPFAM" id="SSF53383">
    <property type="entry name" value="PLP-dependent transferases"/>
    <property type="match status" value="1"/>
</dbReference>
<dbReference type="EC" id="2.6.1.-" evidence="1"/>
<evidence type="ECO:0000259" key="2">
    <source>
        <dbReference type="Pfam" id="PF00155"/>
    </source>
</evidence>
<dbReference type="CDD" id="cd00609">
    <property type="entry name" value="AAT_like"/>
    <property type="match status" value="1"/>
</dbReference>
<accession>A0A7D6W0V3</accession>
<dbReference type="GO" id="GO:0008483">
    <property type="term" value="F:transaminase activity"/>
    <property type="evidence" value="ECO:0007669"/>
    <property type="project" value="UniProtKB-KW"/>
</dbReference>
<keyword evidence="1 3" id="KW-0032">Aminotransferase</keyword>
<dbReference type="InterPro" id="IPR004838">
    <property type="entry name" value="NHTrfase_class1_PyrdxlP-BS"/>
</dbReference>
<dbReference type="KEGG" id="cint:HZF06_01320"/>
<evidence type="ECO:0000256" key="1">
    <source>
        <dbReference type="RuleBase" id="RU000481"/>
    </source>
</evidence>
<comment type="cofactor">
    <cofactor evidence="1">
        <name>pyridoxal 5'-phosphate</name>
        <dbReference type="ChEBI" id="CHEBI:597326"/>
    </cofactor>
</comment>
<dbReference type="PROSITE" id="PS00105">
    <property type="entry name" value="AA_TRANSFER_CLASS_1"/>
    <property type="match status" value="1"/>
</dbReference>
<evidence type="ECO:0000313" key="4">
    <source>
        <dbReference type="Proteomes" id="UP000512286"/>
    </source>
</evidence>
<dbReference type="Gene3D" id="3.40.640.10">
    <property type="entry name" value="Type I PLP-dependent aspartate aminotransferase-like (Major domain)"/>
    <property type="match status" value="1"/>
</dbReference>